<evidence type="ECO:0000256" key="7">
    <source>
        <dbReference type="ARBA" id="ARBA00022840"/>
    </source>
</evidence>
<dbReference type="GO" id="GO:0055129">
    <property type="term" value="P:L-proline biosynthetic process"/>
    <property type="evidence" value="ECO:0007669"/>
    <property type="project" value="UniProtKB-UniRule"/>
</dbReference>
<protein>
    <recommendedName>
        <fullName evidence="8">Glutamate 5-kinase</fullName>
        <ecNumber evidence="8">2.7.2.11</ecNumber>
    </recommendedName>
    <alternativeName>
        <fullName evidence="8">Gamma-glutamyl kinase</fullName>
        <shortName evidence="8">GK</shortName>
    </alternativeName>
</protein>
<comment type="caution">
    <text evidence="9">The sequence shown here is derived from an EMBL/GenBank/DDBJ whole genome shotgun (WGS) entry which is preliminary data.</text>
</comment>
<evidence type="ECO:0000256" key="2">
    <source>
        <dbReference type="ARBA" id="ARBA00022605"/>
    </source>
</evidence>
<dbReference type="EC" id="2.7.2.11" evidence="8"/>
<dbReference type="RefSeq" id="WP_031930320.1">
    <property type="nucleotide sequence ID" value="NZ_AP021898.1"/>
</dbReference>
<dbReference type="Proteomes" id="UP000236075">
    <property type="component" value="Unassembled WGS sequence"/>
</dbReference>
<evidence type="ECO:0000256" key="1">
    <source>
        <dbReference type="ARBA" id="ARBA00022490"/>
    </source>
</evidence>
<keyword evidence="2 8" id="KW-0028">Amino-acid biosynthesis</keyword>
<dbReference type="GO" id="GO:0005829">
    <property type="term" value="C:cytosol"/>
    <property type="evidence" value="ECO:0007669"/>
    <property type="project" value="TreeGrafter"/>
</dbReference>
<keyword evidence="5 8" id="KW-0547">Nucleotide-binding</keyword>
<dbReference type="SUPFAM" id="SSF53633">
    <property type="entry name" value="Carbamate kinase-like"/>
    <property type="match status" value="1"/>
</dbReference>
<dbReference type="AlphaFoldDB" id="A0A2N8IW43"/>
<dbReference type="EMBL" id="PJLB01000008">
    <property type="protein sequence ID" value="PND02830.1"/>
    <property type="molecule type" value="Genomic_DNA"/>
</dbReference>
<gene>
    <name evidence="8 9" type="primary">proB</name>
    <name evidence="9" type="ORF">CXT95_07515</name>
</gene>
<proteinExistence type="inferred from homology"/>
<evidence type="ECO:0000256" key="6">
    <source>
        <dbReference type="ARBA" id="ARBA00022777"/>
    </source>
</evidence>
<reference evidence="9 10" key="1">
    <citation type="journal article" date="2017" name="BMC Genomics">
        <title>Genome sequencing of 39 Akkermansia muciniphila isolates reveals its population structure, genomic and functional diverisity, and global distribution in mammalian gut microbiotas.</title>
        <authorList>
            <person name="Guo X."/>
            <person name="Li S."/>
            <person name="Zhang J."/>
            <person name="Wu F."/>
            <person name="Li X."/>
            <person name="Wu D."/>
            <person name="Zhang M."/>
            <person name="Ou Z."/>
            <person name="Jie Z."/>
            <person name="Yan Q."/>
            <person name="Li P."/>
            <person name="Yi J."/>
            <person name="Peng Y."/>
        </authorList>
    </citation>
    <scope>NUCLEOTIDE SEQUENCE [LARGE SCALE GENOMIC DNA]</scope>
    <source>
        <strain evidence="9 10">GP28</strain>
    </source>
</reference>
<comment type="pathway">
    <text evidence="8">Amino-acid biosynthesis; L-proline biosynthesis; L-glutamate 5-semialdehyde from L-glutamate: step 1/2.</text>
</comment>
<evidence type="ECO:0000313" key="9">
    <source>
        <dbReference type="EMBL" id="PND02830.1"/>
    </source>
</evidence>
<feature type="binding site" evidence="8">
    <location>
        <position position="144"/>
    </location>
    <ligand>
        <name>substrate</name>
    </ligand>
</feature>
<dbReference type="CDD" id="cd04242">
    <property type="entry name" value="AAK_G5K_ProB"/>
    <property type="match status" value="1"/>
</dbReference>
<comment type="function">
    <text evidence="8">Catalyzes the transfer of a phosphate group to glutamate to form L-glutamate 5-phosphate.</text>
</comment>
<comment type="catalytic activity">
    <reaction evidence="8">
        <text>L-glutamate + ATP = L-glutamyl 5-phosphate + ADP</text>
        <dbReference type="Rhea" id="RHEA:14877"/>
        <dbReference type="ChEBI" id="CHEBI:29985"/>
        <dbReference type="ChEBI" id="CHEBI:30616"/>
        <dbReference type="ChEBI" id="CHEBI:58274"/>
        <dbReference type="ChEBI" id="CHEBI:456216"/>
        <dbReference type="EC" id="2.7.2.11"/>
    </reaction>
</comment>
<dbReference type="PANTHER" id="PTHR43654:SF1">
    <property type="entry name" value="ISOPENTENYL PHOSPHATE KINASE"/>
    <property type="match status" value="1"/>
</dbReference>
<comment type="similarity">
    <text evidence="8">Belongs to the glutamate 5-kinase family.</text>
</comment>
<evidence type="ECO:0000313" key="10">
    <source>
        <dbReference type="Proteomes" id="UP000236075"/>
    </source>
</evidence>
<dbReference type="Gene3D" id="3.40.1160.10">
    <property type="entry name" value="Acetylglutamate kinase-like"/>
    <property type="match status" value="1"/>
</dbReference>
<dbReference type="InterPro" id="IPR001057">
    <property type="entry name" value="Glu/AcGlu_kinase"/>
</dbReference>
<dbReference type="Pfam" id="PF00696">
    <property type="entry name" value="AA_kinase"/>
    <property type="match status" value="1"/>
</dbReference>
<dbReference type="NCBIfam" id="TIGR01027">
    <property type="entry name" value="proB"/>
    <property type="match status" value="1"/>
</dbReference>
<feature type="binding site" evidence="8">
    <location>
        <position position="6"/>
    </location>
    <ligand>
        <name>ATP</name>
        <dbReference type="ChEBI" id="CHEBI:30616"/>
    </ligand>
</feature>
<dbReference type="GO" id="GO:0005524">
    <property type="term" value="F:ATP binding"/>
    <property type="evidence" value="ECO:0007669"/>
    <property type="project" value="UniProtKB-KW"/>
</dbReference>
<keyword evidence="3 8" id="KW-0641">Proline biosynthesis</keyword>
<feature type="binding site" evidence="8">
    <location>
        <position position="132"/>
    </location>
    <ligand>
        <name>substrate</name>
    </ligand>
</feature>
<dbReference type="InterPro" id="IPR036393">
    <property type="entry name" value="AceGlu_kinase-like_sf"/>
</dbReference>
<keyword evidence="4 8" id="KW-0808">Transferase</keyword>
<sequence length="261" mass="27968">MKIVIKVGTGVLTRENGTLDGSSIVHLVSVLAGLMQQGHQVVLVSSGAVGAGVSVLGLPSYPQELSLKQACAAVGQTRLMQAYENLFNHFNVDVAQLLLTAEDLKLRRRNVQATVLRLFEHGGIIPIVNENDTVSVEELKFGDNDILSVHMARLVEADALFILTSVDGLYPPGGRREAIISRVEDVDAVLAFAEEDRGRFSMGGMGAKLQAIREAVNAGTGVYMLHGRHPERIALLLEGREEGAGTYFVPKGGSHEDGKSS</sequence>
<keyword evidence="7 8" id="KW-0067">ATP-binding</keyword>
<dbReference type="FunFam" id="3.40.1160.10:FF:000006">
    <property type="entry name" value="Glutamate 5-kinase"/>
    <property type="match status" value="1"/>
</dbReference>
<dbReference type="HAMAP" id="MF_00456">
    <property type="entry name" value="ProB"/>
    <property type="match status" value="1"/>
</dbReference>
<accession>A0A2N8IW43</accession>
<dbReference type="PANTHER" id="PTHR43654">
    <property type="entry name" value="GLUTAMATE 5-KINASE"/>
    <property type="match status" value="1"/>
</dbReference>
<dbReference type="InterPro" id="IPR011529">
    <property type="entry name" value="Glu_5kinase"/>
</dbReference>
<dbReference type="PIRSF" id="PIRSF000729">
    <property type="entry name" value="GK"/>
    <property type="match status" value="1"/>
</dbReference>
<feature type="binding site" evidence="8">
    <location>
        <position position="46"/>
    </location>
    <ligand>
        <name>substrate</name>
    </ligand>
</feature>
<evidence type="ECO:0000256" key="3">
    <source>
        <dbReference type="ARBA" id="ARBA00022650"/>
    </source>
</evidence>
<evidence type="ECO:0000256" key="5">
    <source>
        <dbReference type="ARBA" id="ARBA00022741"/>
    </source>
</evidence>
<dbReference type="InterPro" id="IPR041739">
    <property type="entry name" value="G5K_ProB"/>
</dbReference>
<name>A0A2N8IW43_9BACT</name>
<dbReference type="GeneID" id="60879999"/>
<evidence type="ECO:0000256" key="4">
    <source>
        <dbReference type="ARBA" id="ARBA00022679"/>
    </source>
</evidence>
<comment type="caution">
    <text evidence="8">Lacks conserved residue(s) required for the propagation of feature annotation.</text>
</comment>
<keyword evidence="6 8" id="KW-0418">Kinase</keyword>
<dbReference type="InterPro" id="IPR005715">
    <property type="entry name" value="Glu_5kinase/COase_Synthase"/>
</dbReference>
<keyword evidence="1 8" id="KW-0963">Cytoplasm</keyword>
<comment type="subcellular location">
    <subcellularLocation>
        <location evidence="8">Cytoplasm</location>
    </subcellularLocation>
</comment>
<dbReference type="PRINTS" id="PR00474">
    <property type="entry name" value="GLU5KINASE"/>
</dbReference>
<dbReference type="GO" id="GO:0004349">
    <property type="term" value="F:glutamate 5-kinase activity"/>
    <property type="evidence" value="ECO:0007669"/>
    <property type="project" value="UniProtKB-UniRule"/>
</dbReference>
<dbReference type="InterPro" id="IPR001048">
    <property type="entry name" value="Asp/Glu/Uridylate_kinase"/>
</dbReference>
<evidence type="ECO:0000256" key="8">
    <source>
        <dbReference type="HAMAP-Rule" id="MF_00456"/>
    </source>
</evidence>
<organism evidence="9 10">
    <name type="scientific">Akkermansia muciniphila</name>
    <dbReference type="NCBI Taxonomy" id="239935"/>
    <lineage>
        <taxon>Bacteria</taxon>
        <taxon>Pseudomonadati</taxon>
        <taxon>Verrucomicrobiota</taxon>
        <taxon>Verrucomicrobiia</taxon>
        <taxon>Verrucomicrobiales</taxon>
        <taxon>Akkermansiaceae</taxon>
        <taxon>Akkermansia</taxon>
    </lineage>
</organism>